<dbReference type="OrthoDB" id="432881at2759"/>
<sequence length="235" mass="26470">MEFCESDTCSSQLGAYQKELFSASFYFGLCALISHGLLLGITVVIAHKCISLKLEHTAGHAFYCTVGFVFCLGESLLVQQSKLLKLWLSSFSLDLLHSALILLAFNIGVVGVGIKTWQKLQRKRDDPKAQVLHFRSNHGFSGIIGCVLLLCCLLSDLALYLFASKSLQLLHRFFTISSFVALMTSQLFGYKTGFASRQWKAHHVRWFQLLTFVVTVTTINYEFRLFSRELVAHLT</sequence>
<comment type="subcellular location">
    <subcellularLocation>
        <location evidence="1">Membrane</location>
    </subcellularLocation>
</comment>
<keyword evidence="3 7" id="KW-0812">Transmembrane</keyword>
<evidence type="ECO:0000313" key="9">
    <source>
        <dbReference type="EMBL" id="ALC40388.1"/>
    </source>
</evidence>
<dbReference type="SMART" id="SM00665">
    <property type="entry name" value="B561"/>
    <property type="match status" value="1"/>
</dbReference>
<protein>
    <submittedName>
        <fullName evidence="9">CG10337</fullName>
    </submittedName>
</protein>
<name>A0A0M4ECB4_DROBS</name>
<feature type="domain" description="Cytochrome b561" evidence="8">
    <location>
        <begin position="59"/>
        <end position="190"/>
    </location>
</feature>
<feature type="transmembrane region" description="Helical" evidence="7">
    <location>
        <begin position="98"/>
        <end position="117"/>
    </location>
</feature>
<evidence type="ECO:0000256" key="7">
    <source>
        <dbReference type="SAM" id="Phobius"/>
    </source>
</evidence>
<organism evidence="9 10">
    <name type="scientific">Drosophila busckii</name>
    <name type="common">Fruit fly</name>
    <dbReference type="NCBI Taxonomy" id="30019"/>
    <lineage>
        <taxon>Eukaryota</taxon>
        <taxon>Metazoa</taxon>
        <taxon>Ecdysozoa</taxon>
        <taxon>Arthropoda</taxon>
        <taxon>Hexapoda</taxon>
        <taxon>Insecta</taxon>
        <taxon>Pterygota</taxon>
        <taxon>Neoptera</taxon>
        <taxon>Endopterygota</taxon>
        <taxon>Diptera</taxon>
        <taxon>Brachycera</taxon>
        <taxon>Muscomorpha</taxon>
        <taxon>Ephydroidea</taxon>
        <taxon>Drosophilidae</taxon>
        <taxon>Drosophila</taxon>
    </lineage>
</organism>
<dbReference type="AlphaFoldDB" id="A0A0M4ECB4"/>
<feature type="transmembrane region" description="Helical" evidence="7">
    <location>
        <begin position="138"/>
        <end position="163"/>
    </location>
</feature>
<feature type="transmembrane region" description="Helical" evidence="7">
    <location>
        <begin position="58"/>
        <end position="78"/>
    </location>
</feature>
<dbReference type="GO" id="GO:0016020">
    <property type="term" value="C:membrane"/>
    <property type="evidence" value="ECO:0007669"/>
    <property type="project" value="UniProtKB-SubCell"/>
</dbReference>
<dbReference type="EMBL" id="CP012523">
    <property type="protein sequence ID" value="ALC40388.1"/>
    <property type="molecule type" value="Genomic_DNA"/>
</dbReference>
<keyword evidence="10" id="KW-1185">Reference proteome</keyword>
<dbReference type="STRING" id="30019.A0A0M4ECB4"/>
<keyword evidence="5 7" id="KW-1133">Transmembrane helix</keyword>
<evidence type="ECO:0000313" key="10">
    <source>
        <dbReference type="Proteomes" id="UP000494163"/>
    </source>
</evidence>
<evidence type="ECO:0000256" key="3">
    <source>
        <dbReference type="ARBA" id="ARBA00022692"/>
    </source>
</evidence>
<feature type="transmembrane region" description="Helical" evidence="7">
    <location>
        <begin position="169"/>
        <end position="190"/>
    </location>
</feature>
<feature type="transmembrane region" description="Helical" evidence="7">
    <location>
        <begin position="25"/>
        <end position="46"/>
    </location>
</feature>
<evidence type="ECO:0000256" key="2">
    <source>
        <dbReference type="ARBA" id="ARBA00022448"/>
    </source>
</evidence>
<dbReference type="OMA" id="YCTIAFV"/>
<reference evidence="9 10" key="1">
    <citation type="submission" date="2015-08" db="EMBL/GenBank/DDBJ databases">
        <title>Ancestral chromatin configuration constrains chromatin evolution on differentiating sex chromosomes in Drosophila.</title>
        <authorList>
            <person name="Zhou Q."/>
            <person name="Bachtrog D."/>
        </authorList>
    </citation>
    <scope>NUCLEOTIDE SEQUENCE [LARGE SCALE GENOMIC DNA]</scope>
    <source>
        <tissue evidence="9">Whole larvae</tissue>
    </source>
</reference>
<keyword evidence="6 7" id="KW-0472">Membrane</keyword>
<proteinExistence type="predicted"/>
<evidence type="ECO:0000256" key="4">
    <source>
        <dbReference type="ARBA" id="ARBA00022982"/>
    </source>
</evidence>
<dbReference type="SMR" id="A0A0M4ECB4"/>
<accession>A0A0M4ECB4</accession>
<dbReference type="Pfam" id="PF03188">
    <property type="entry name" value="Cytochrom_B561"/>
    <property type="match status" value="1"/>
</dbReference>
<dbReference type="Gene3D" id="1.20.120.1770">
    <property type="match status" value="1"/>
</dbReference>
<evidence type="ECO:0000256" key="6">
    <source>
        <dbReference type="ARBA" id="ARBA00023136"/>
    </source>
</evidence>
<gene>
    <name evidence="9" type="ORF">Dbus_chr2Lg2473</name>
</gene>
<keyword evidence="2" id="KW-0813">Transport</keyword>
<evidence type="ECO:0000256" key="1">
    <source>
        <dbReference type="ARBA" id="ARBA00004370"/>
    </source>
</evidence>
<dbReference type="InterPro" id="IPR006593">
    <property type="entry name" value="Cyt_b561/ferric_Rdtase_TM"/>
</dbReference>
<keyword evidence="4" id="KW-0249">Electron transport</keyword>
<evidence type="ECO:0000256" key="5">
    <source>
        <dbReference type="ARBA" id="ARBA00022989"/>
    </source>
</evidence>
<evidence type="ECO:0000259" key="8">
    <source>
        <dbReference type="SMART" id="SM00665"/>
    </source>
</evidence>
<dbReference type="Proteomes" id="UP000494163">
    <property type="component" value="Chromosome 2L"/>
</dbReference>